<evidence type="ECO:0000313" key="3">
    <source>
        <dbReference type="EMBL" id="KAL0481465.1"/>
    </source>
</evidence>
<feature type="coiled-coil region" evidence="2">
    <location>
        <begin position="430"/>
        <end position="457"/>
    </location>
</feature>
<keyword evidence="4" id="KW-1185">Reference proteome</keyword>
<comment type="caution">
    <text evidence="3">The sequence shown here is derived from an EMBL/GenBank/DDBJ whole genome shotgun (WGS) entry which is preliminary data.</text>
</comment>
<dbReference type="Proteomes" id="UP001431209">
    <property type="component" value="Unassembled WGS sequence"/>
</dbReference>
<gene>
    <name evidence="3" type="ORF">AKO1_011251</name>
</gene>
<evidence type="ECO:0000256" key="1">
    <source>
        <dbReference type="ARBA" id="ARBA00008666"/>
    </source>
</evidence>
<name>A0AAW2YWG7_9EUKA</name>
<sequence length="662" mass="78097">MSISCDHVSIEYNNVQKCCLMKKALHLIYNKSPKGDDNRNRIMRIGSTFLTEVATSTQKQSPPDKNPRGKVDPDIFIKETLATLELPVSFEGVLPAAFPSTNTDSTKVIKKCLDKYYPKETQSIKNRLTFNSVFLSEPNKNFLLDAFWYVLLEYYGSHLNVREGRDLKQDMKTMFSRMARNYTEVSFFLIQHKPVDSVQNRNMKRLDLTNDNIERIYSSLMPKCLFYAFGSTFQNNIEDFERQEFQHYLKCVINKWFFGVFEPLRTCTIHPPGELLTLPEEKLINSGRSTPNHSNFSSRRSSFVASRKPSLAAVELDSRRSSICPSSRKSSIAYLANRSSPSLHTLTDRPFSALSRRASQPSTLTKMSHYSVTNNFLKVDYDQNNTKWVITPRITTEQQEENIPLYIRFKNAVRKVILINRTKLLKSSNRRIMLEKIDRLYEEYDKEMEELEQNRSSQPEIETLYEKEKSHLEDRVLTYRRGQFQEWKRKQLDRIEVERKNAIKAVDKMKRQNKDEEYFINEIDENDIDMAAMEDRFDIDEDYLNEEQLEEEIDFDKKHRMLLERHLFRRKTGSLPFNSVMFTNFTGVRTGQHKPFENQENQKDGKVEERRKCFIDPKEPKKPQYKKFNAAAKKRESPLVEQYLRDLRLSRVKEKRLPINCK</sequence>
<comment type="similarity">
    <text evidence="1">Belongs to the FAM227 family.</text>
</comment>
<protein>
    <submittedName>
        <fullName evidence="3">Cytochrome P450</fullName>
    </submittedName>
</protein>
<proteinExistence type="inferred from homology"/>
<organism evidence="3 4">
    <name type="scientific">Acrasis kona</name>
    <dbReference type="NCBI Taxonomy" id="1008807"/>
    <lineage>
        <taxon>Eukaryota</taxon>
        <taxon>Discoba</taxon>
        <taxon>Heterolobosea</taxon>
        <taxon>Tetramitia</taxon>
        <taxon>Eutetramitia</taxon>
        <taxon>Acrasidae</taxon>
        <taxon>Acrasis</taxon>
    </lineage>
</organism>
<evidence type="ECO:0000313" key="4">
    <source>
        <dbReference type="Proteomes" id="UP001431209"/>
    </source>
</evidence>
<dbReference type="Pfam" id="PF14922">
    <property type="entry name" value="FWWh"/>
    <property type="match status" value="1"/>
</dbReference>
<evidence type="ECO:0000256" key="2">
    <source>
        <dbReference type="SAM" id="Coils"/>
    </source>
</evidence>
<accession>A0AAW2YWG7</accession>
<reference evidence="3 4" key="1">
    <citation type="submission" date="2024-03" db="EMBL/GenBank/DDBJ databases">
        <title>The Acrasis kona genome and developmental transcriptomes reveal deep origins of eukaryotic multicellular pathways.</title>
        <authorList>
            <person name="Sheikh S."/>
            <person name="Fu C.-J."/>
            <person name="Brown M.W."/>
            <person name="Baldauf S.L."/>
        </authorList>
    </citation>
    <scope>NUCLEOTIDE SEQUENCE [LARGE SCALE GENOMIC DNA]</scope>
    <source>
        <strain evidence="3 4">ATCC MYA-3509</strain>
    </source>
</reference>
<keyword evidence="2" id="KW-0175">Coiled coil</keyword>
<dbReference type="AlphaFoldDB" id="A0AAW2YWG7"/>
<dbReference type="InterPro" id="IPR029417">
    <property type="entry name" value="FAM227"/>
</dbReference>
<dbReference type="EMBL" id="JAOPGA020000768">
    <property type="protein sequence ID" value="KAL0481465.1"/>
    <property type="molecule type" value="Genomic_DNA"/>
</dbReference>